<dbReference type="PANTHER" id="PTHR31234">
    <property type="entry name" value="LATE EMBRYOGENESIS ABUNDANT (LEA) HYDROXYPROLINE-RICH GLYCOPROTEIN FAMILY"/>
    <property type="match status" value="1"/>
</dbReference>
<evidence type="ECO:0000313" key="6">
    <source>
        <dbReference type="Proteomes" id="UP000327439"/>
    </source>
</evidence>
<dbReference type="OrthoDB" id="1894389at2759"/>
<organism evidence="5 6">
    <name type="scientific">Gossypium barbadense</name>
    <name type="common">Sea Island cotton</name>
    <name type="synonym">Hibiscus barbadensis</name>
    <dbReference type="NCBI Taxonomy" id="3634"/>
    <lineage>
        <taxon>Eukaryota</taxon>
        <taxon>Viridiplantae</taxon>
        <taxon>Streptophyta</taxon>
        <taxon>Embryophyta</taxon>
        <taxon>Tracheophyta</taxon>
        <taxon>Spermatophyta</taxon>
        <taxon>Magnoliopsida</taxon>
        <taxon>eudicotyledons</taxon>
        <taxon>Gunneridae</taxon>
        <taxon>Pentapetalae</taxon>
        <taxon>rosids</taxon>
        <taxon>malvids</taxon>
        <taxon>Malvales</taxon>
        <taxon>Malvaceae</taxon>
        <taxon>Malvoideae</taxon>
        <taxon>Gossypium</taxon>
    </lineage>
</organism>
<dbReference type="GO" id="GO:0098542">
    <property type="term" value="P:defense response to other organism"/>
    <property type="evidence" value="ECO:0007669"/>
    <property type="project" value="InterPro"/>
</dbReference>
<evidence type="ECO:0000256" key="3">
    <source>
        <dbReference type="SAM" id="MobiDB-lite"/>
    </source>
</evidence>
<dbReference type="AlphaFoldDB" id="A0A5J5TT65"/>
<feature type="compositionally biased region" description="Polar residues" evidence="3">
    <location>
        <begin position="54"/>
        <end position="68"/>
    </location>
</feature>
<dbReference type="Proteomes" id="UP000327439">
    <property type="component" value="Chromosome A11"/>
</dbReference>
<dbReference type="EMBL" id="CM018212">
    <property type="protein sequence ID" value="KAB2057954.1"/>
    <property type="molecule type" value="Genomic_DNA"/>
</dbReference>
<name>A0A5J5TT65_GOSBA</name>
<proteinExistence type="predicted"/>
<keyword evidence="2 4" id="KW-0472">Membrane</keyword>
<evidence type="ECO:0000256" key="1">
    <source>
        <dbReference type="ARBA" id="ARBA00004370"/>
    </source>
</evidence>
<protein>
    <recommendedName>
        <fullName evidence="7">Late embryogenesis abundant protein LEA-2 subgroup domain-containing protein</fullName>
    </recommendedName>
</protein>
<keyword evidence="4" id="KW-0812">Transmembrane</keyword>
<evidence type="ECO:0008006" key="7">
    <source>
        <dbReference type="Google" id="ProtNLM"/>
    </source>
</evidence>
<feature type="transmembrane region" description="Helical" evidence="4">
    <location>
        <begin position="74"/>
        <end position="95"/>
    </location>
</feature>
<keyword evidence="4" id="KW-1133">Transmembrane helix</keyword>
<accession>A0A5J5TT65</accession>
<dbReference type="InterPro" id="IPR044839">
    <property type="entry name" value="NDR1-like"/>
</dbReference>
<evidence type="ECO:0000313" key="5">
    <source>
        <dbReference type="EMBL" id="KAB2057954.1"/>
    </source>
</evidence>
<dbReference type="GO" id="GO:0005886">
    <property type="term" value="C:plasma membrane"/>
    <property type="evidence" value="ECO:0007669"/>
    <property type="project" value="TreeGrafter"/>
</dbReference>
<comment type="subcellular location">
    <subcellularLocation>
        <location evidence="1">Membrane</location>
    </subcellularLocation>
</comment>
<evidence type="ECO:0000256" key="4">
    <source>
        <dbReference type="SAM" id="Phobius"/>
    </source>
</evidence>
<sequence>MAETNFVQPKENKDLTLVQSKESDLEEQPQQAVQAKENKDSTLVQSKESDLEEQPQQSEDSTTEPSSEFTRKDLAKLVASLVVVALTIVFSVLVFTPKHPKFKVRSVAFENLDYTTSPKPSFNMRFAAKMTVKNPNFGYFRYGVTNVSFAYRGIQVGEVLIPKARVRAVSTRKMNAAINLNSNNVRNDTNLESDIRSGTLTLTVQSNMKGKVYLMSSGKRSKIRVVEIKMQAVLAQMNLEHALVKIDKTPSTLIEEEKKRKDRRL</sequence>
<gene>
    <name evidence="5" type="ORF">ES319_A11G202900v1</name>
</gene>
<reference evidence="6" key="1">
    <citation type="journal article" date="2020" name="Nat. Genet.">
        <title>Genomic diversifications of five Gossypium allopolyploid species and their impact on cotton improvement.</title>
        <authorList>
            <person name="Chen Z.J."/>
            <person name="Sreedasyam A."/>
            <person name="Ando A."/>
            <person name="Song Q."/>
            <person name="De Santiago L.M."/>
            <person name="Hulse-Kemp A.M."/>
            <person name="Ding M."/>
            <person name="Ye W."/>
            <person name="Kirkbride R.C."/>
            <person name="Jenkins J."/>
            <person name="Plott C."/>
            <person name="Lovell J."/>
            <person name="Lin Y.M."/>
            <person name="Vaughn R."/>
            <person name="Liu B."/>
            <person name="Simpson S."/>
            <person name="Scheffler B.E."/>
            <person name="Wen L."/>
            <person name="Saski C.A."/>
            <person name="Grover C.E."/>
            <person name="Hu G."/>
            <person name="Conover J.L."/>
            <person name="Carlson J.W."/>
            <person name="Shu S."/>
            <person name="Boston L.B."/>
            <person name="Williams M."/>
            <person name="Peterson D.G."/>
            <person name="McGee K."/>
            <person name="Jones D.C."/>
            <person name="Wendel J.F."/>
            <person name="Stelly D.M."/>
            <person name="Grimwood J."/>
            <person name="Schmutz J."/>
        </authorList>
    </citation>
    <scope>NUCLEOTIDE SEQUENCE [LARGE SCALE GENOMIC DNA]</scope>
    <source>
        <strain evidence="6">cv. 3-79</strain>
    </source>
</reference>
<dbReference type="PANTHER" id="PTHR31234:SF2">
    <property type="entry name" value="OS05G0199100 PROTEIN"/>
    <property type="match status" value="1"/>
</dbReference>
<evidence type="ECO:0000256" key="2">
    <source>
        <dbReference type="ARBA" id="ARBA00023136"/>
    </source>
</evidence>
<feature type="region of interest" description="Disordered" evidence="3">
    <location>
        <begin position="1"/>
        <end position="69"/>
    </location>
</feature>
<keyword evidence="6" id="KW-1185">Reference proteome</keyword>